<evidence type="ECO:0000313" key="2">
    <source>
        <dbReference type="Proteomes" id="UP000630615"/>
    </source>
</evidence>
<dbReference type="Proteomes" id="UP000630615">
    <property type="component" value="Unassembled WGS sequence"/>
</dbReference>
<organism evidence="1 2">
    <name type="scientific">Enterococcus wangshanyuanii</name>
    <dbReference type="NCBI Taxonomy" id="2005703"/>
    <lineage>
        <taxon>Bacteria</taxon>
        <taxon>Bacillati</taxon>
        <taxon>Bacillota</taxon>
        <taxon>Bacilli</taxon>
        <taxon>Lactobacillales</taxon>
        <taxon>Enterococcaceae</taxon>
        <taxon>Enterococcus</taxon>
    </lineage>
</organism>
<evidence type="ECO:0000313" key="1">
    <source>
        <dbReference type="EMBL" id="GGC90448.1"/>
    </source>
</evidence>
<reference evidence="2" key="1">
    <citation type="journal article" date="2019" name="Int. J. Syst. Evol. Microbiol.">
        <title>The Global Catalogue of Microorganisms (GCM) 10K type strain sequencing project: providing services to taxonomists for standard genome sequencing and annotation.</title>
        <authorList>
            <consortium name="The Broad Institute Genomics Platform"/>
            <consortium name="The Broad Institute Genome Sequencing Center for Infectious Disease"/>
            <person name="Wu L."/>
            <person name="Ma J."/>
        </authorList>
    </citation>
    <scope>NUCLEOTIDE SEQUENCE [LARGE SCALE GENOMIC DNA]</scope>
    <source>
        <strain evidence="2">CGMCC 1.15942</strain>
    </source>
</reference>
<gene>
    <name evidence="1" type="ORF">GCM10011573_20130</name>
</gene>
<keyword evidence="2" id="KW-1185">Reference proteome</keyword>
<proteinExistence type="predicted"/>
<comment type="caution">
    <text evidence="1">The sequence shown here is derived from an EMBL/GenBank/DDBJ whole genome shotgun (WGS) entry which is preliminary data.</text>
</comment>
<protein>
    <submittedName>
        <fullName evidence="1">Uncharacterized protein</fullName>
    </submittedName>
</protein>
<sequence>MLFSKIDYATVMKGYSFCGYSNKEKGGVVWSGTKRIKNEKVFKCGDNCFPWDGIFSWLFFRE</sequence>
<name>A0ABQ1PAR2_9ENTE</name>
<dbReference type="EMBL" id="BMKI01000003">
    <property type="protein sequence ID" value="GGC90448.1"/>
    <property type="molecule type" value="Genomic_DNA"/>
</dbReference>
<accession>A0ABQ1PAR2</accession>